<dbReference type="GO" id="GO:0003677">
    <property type="term" value="F:DNA binding"/>
    <property type="evidence" value="ECO:0007669"/>
    <property type="project" value="UniProtKB-KW"/>
</dbReference>
<dbReference type="Pfam" id="PF00392">
    <property type="entry name" value="GntR"/>
    <property type="match status" value="1"/>
</dbReference>
<dbReference type="GeneID" id="61428950"/>
<dbReference type="PROSITE" id="PS50949">
    <property type="entry name" value="HTH_GNTR"/>
    <property type="match status" value="1"/>
</dbReference>
<dbReference type="EMBL" id="KX489441">
    <property type="protein sequence ID" value="AOO91805.1"/>
    <property type="molecule type" value="Genomic_DNA"/>
</dbReference>
<dbReference type="PANTHER" id="PTHR43537">
    <property type="entry name" value="TRANSCRIPTIONAL REGULATOR, GNTR FAMILY"/>
    <property type="match status" value="1"/>
</dbReference>
<sequence>MRCCKNAPPRRGVDLNFDIEPEPAKADIAYDAIRRLLHSYGRVPDQHLREQDLASKLDIGRTPVREALQRLAAEGKIQYIPQRGFFTRPMSENTLLDFYVVGRETLISALNRMRPQAPESWSVSDKLSPDELALRTEAIFAKIAEEAANCEACKIVHRFCFCTHPLRMEITASDLRPAFVKSLGRLSAAMSELGVATDRAQSALMNHLDLEQGAVSRVVHEVNERGLTGFSRPA</sequence>
<keyword evidence="2" id="KW-0238">DNA-binding</keyword>
<dbReference type="SUPFAM" id="SSF46785">
    <property type="entry name" value="Winged helix' DNA-binding domain"/>
    <property type="match status" value="1"/>
</dbReference>
<dbReference type="Gene3D" id="1.10.10.10">
    <property type="entry name" value="Winged helix-like DNA-binding domain superfamily/Winged helix DNA-binding domain"/>
    <property type="match status" value="1"/>
</dbReference>
<reference evidence="5" key="2">
    <citation type="journal article" date="2016" name="Front. Microbiol.">
        <title>The Regulatory Protein RosR Affects Rhizobium leguminosarum bv. trifolii Protein Profiles, Cell Surface Properties, and Symbiosis with Clover.</title>
        <authorList>
            <person name="Rachwal K."/>
            <person name="Boguszewska A."/>
            <person name="Kopcinska J."/>
            <person name="Karas M."/>
            <person name="Tchorzewski M."/>
            <person name="Janczarek M."/>
        </authorList>
    </citation>
    <scope>NUCLEOTIDE SEQUENCE</scope>
    <source>
        <strain evidence="5">Rt24.2</strain>
    </source>
</reference>
<dbReference type="GO" id="GO:0003700">
    <property type="term" value="F:DNA-binding transcription factor activity"/>
    <property type="evidence" value="ECO:0007669"/>
    <property type="project" value="InterPro"/>
</dbReference>
<dbReference type="InterPro" id="IPR036388">
    <property type="entry name" value="WH-like_DNA-bd_sf"/>
</dbReference>
<organism evidence="5">
    <name type="scientific">Rhizobium leguminosarum bv. trifolii</name>
    <dbReference type="NCBI Taxonomy" id="386"/>
    <lineage>
        <taxon>Bacteria</taxon>
        <taxon>Pseudomonadati</taxon>
        <taxon>Pseudomonadota</taxon>
        <taxon>Alphaproteobacteria</taxon>
        <taxon>Hyphomicrobiales</taxon>
        <taxon>Rhizobiaceae</taxon>
        <taxon>Rhizobium/Agrobacterium group</taxon>
        <taxon>Rhizobium</taxon>
    </lineage>
</organism>
<keyword evidence="1" id="KW-0805">Transcription regulation</keyword>
<feature type="domain" description="HTH gntR-type" evidence="4">
    <location>
        <begin position="23"/>
        <end position="90"/>
    </location>
</feature>
<dbReference type="RefSeq" id="WP_017969142.1">
    <property type="nucleotide sequence ID" value="NZ_MAMO01000048.1"/>
</dbReference>
<dbReference type="InterPro" id="IPR036390">
    <property type="entry name" value="WH_DNA-bd_sf"/>
</dbReference>
<accession>A0A1B8R9G8</accession>
<dbReference type="InterPro" id="IPR000524">
    <property type="entry name" value="Tscrpt_reg_HTH_GntR"/>
</dbReference>
<evidence type="ECO:0000256" key="2">
    <source>
        <dbReference type="ARBA" id="ARBA00023125"/>
    </source>
</evidence>
<dbReference type="AlphaFoldDB" id="A0A1B8R9G8"/>
<name>A0A1B8R9G8_RHILT</name>
<reference evidence="5" key="1">
    <citation type="journal article" date="2015" name="BMC Genomics">
        <title>Transcriptome profiling of a Rhizobium leguminosarum bv. trifolii rosR mutant reveals the role of the transcriptional regulator RosR in motility, synthesis of cell-surface components, and other cellular processes.</title>
        <authorList>
            <person name="Rachwal K."/>
            <person name="Matczynska E."/>
            <person name="Janczarek M."/>
        </authorList>
    </citation>
    <scope>NUCLEOTIDE SEQUENCE</scope>
    <source>
        <strain evidence="5">Rt24.2</strain>
    </source>
</reference>
<evidence type="ECO:0000313" key="5">
    <source>
        <dbReference type="EMBL" id="AOO91805.1"/>
    </source>
</evidence>
<proteinExistence type="predicted"/>
<protein>
    <submittedName>
        <fullName evidence="5">GntR family transcriptional regulator</fullName>
    </submittedName>
</protein>
<evidence type="ECO:0000256" key="1">
    <source>
        <dbReference type="ARBA" id="ARBA00023015"/>
    </source>
</evidence>
<evidence type="ECO:0000256" key="3">
    <source>
        <dbReference type="ARBA" id="ARBA00023163"/>
    </source>
</evidence>
<dbReference type="PANTHER" id="PTHR43537:SF45">
    <property type="entry name" value="GNTR FAMILY REGULATORY PROTEIN"/>
    <property type="match status" value="1"/>
</dbReference>
<evidence type="ECO:0000259" key="4">
    <source>
        <dbReference type="PROSITE" id="PS50949"/>
    </source>
</evidence>
<keyword evidence="3" id="KW-0804">Transcription</keyword>
<dbReference type="SMART" id="SM00345">
    <property type="entry name" value="HTH_GNTR"/>
    <property type="match status" value="1"/>
</dbReference>